<dbReference type="Proteomes" id="UP000182025">
    <property type="component" value="Unassembled WGS sequence"/>
</dbReference>
<name>A0A1I5Z4U6_9GAMM</name>
<proteinExistence type="predicted"/>
<evidence type="ECO:0000313" key="2">
    <source>
        <dbReference type="Proteomes" id="UP000182025"/>
    </source>
</evidence>
<dbReference type="AlphaFoldDB" id="A0A1I5Z4U6"/>
<sequence length="126" mass="12384">MNITGLTTAFRAGAAILARRILTDGTADGVAIQAADGSARLLGVSTDIDSDSGEVVDAVRTGLAPVLYGGTITRGDPLTADSTGRAIAATLPVAADTYIIGFAEVSGVVGDIGSVQIAPGLLALSA</sequence>
<dbReference type="EMBL" id="FOXK01000023">
    <property type="protein sequence ID" value="SFQ51127.1"/>
    <property type="molecule type" value="Genomic_DNA"/>
</dbReference>
<organism evidence="1 2">
    <name type="scientific">Ectopseudomonas toyotomiensis</name>
    <dbReference type="NCBI Taxonomy" id="554344"/>
    <lineage>
        <taxon>Bacteria</taxon>
        <taxon>Pseudomonadati</taxon>
        <taxon>Pseudomonadota</taxon>
        <taxon>Gammaproteobacteria</taxon>
        <taxon>Pseudomonadales</taxon>
        <taxon>Pseudomonadaceae</taxon>
        <taxon>Ectopseudomonas</taxon>
    </lineage>
</organism>
<dbReference type="OrthoDB" id="6637138at2"/>
<protein>
    <submittedName>
        <fullName evidence="1">Uncharacterized protein</fullName>
    </submittedName>
</protein>
<keyword evidence="2" id="KW-1185">Reference proteome</keyword>
<dbReference type="RefSeq" id="WP_074919245.1">
    <property type="nucleotide sequence ID" value="NZ_FOXK01000023.1"/>
</dbReference>
<gene>
    <name evidence="1" type="ORF">SAMN05216177_1235</name>
</gene>
<evidence type="ECO:0000313" key="1">
    <source>
        <dbReference type="EMBL" id="SFQ51127.1"/>
    </source>
</evidence>
<accession>A0A1I5Z4U6</accession>
<reference evidence="2" key="1">
    <citation type="submission" date="2016-10" db="EMBL/GenBank/DDBJ databases">
        <authorList>
            <person name="Varghese N."/>
            <person name="Submissions S."/>
        </authorList>
    </citation>
    <scope>NUCLEOTIDE SEQUENCE [LARGE SCALE GENOMIC DNA]</scope>
    <source>
        <strain evidence="2">JCM 15604</strain>
    </source>
</reference>